<dbReference type="AlphaFoldDB" id="A0A8K0XRB3"/>
<feature type="region of interest" description="Disordered" evidence="1">
    <location>
        <begin position="297"/>
        <end position="320"/>
    </location>
</feature>
<name>A0A8K0XRB3_9AGAR</name>
<dbReference type="Proteomes" id="UP000813824">
    <property type="component" value="Unassembled WGS sequence"/>
</dbReference>
<feature type="transmembrane region" description="Helical" evidence="2">
    <location>
        <begin position="189"/>
        <end position="210"/>
    </location>
</feature>
<keyword evidence="2" id="KW-0472">Membrane</keyword>
<sequence length="320" mass="36428">MAAVPPEPEVAALITGASHLIAAKYYATASFVMMVYDITLTFPLELEKIWKQKFSGVTVLWFMRYFRYPGYIATIQRVVIGTIFILRMYSIYGRNLFVAGLIFVSLFVEVVVKLYATIAWGQAITLPPGFVACVLTVAPANSARFIIFWVFELVTDTLVLFLTLLRSFQLRRSTVIWQSQLWHVLVKDGLVYFFVMFIANLTTVIMYITAPEDLKAINADFGVMINAIMTARMILNLKTANSKDRDHKARRGEEETETMLGQWEARVMGNIGYEFEGQYSPSGSVYSDGYTVASSRRVRPYSDASTSSDTHHEYEMQHRR</sequence>
<organism evidence="4 5">
    <name type="scientific">Cristinia sonorae</name>
    <dbReference type="NCBI Taxonomy" id="1940300"/>
    <lineage>
        <taxon>Eukaryota</taxon>
        <taxon>Fungi</taxon>
        <taxon>Dikarya</taxon>
        <taxon>Basidiomycota</taxon>
        <taxon>Agaricomycotina</taxon>
        <taxon>Agaricomycetes</taxon>
        <taxon>Agaricomycetidae</taxon>
        <taxon>Agaricales</taxon>
        <taxon>Pleurotineae</taxon>
        <taxon>Stephanosporaceae</taxon>
        <taxon>Cristinia</taxon>
    </lineage>
</organism>
<evidence type="ECO:0000313" key="5">
    <source>
        <dbReference type="Proteomes" id="UP000813824"/>
    </source>
</evidence>
<feature type="domain" description="DUF6533" evidence="3">
    <location>
        <begin position="25"/>
        <end position="66"/>
    </location>
</feature>
<reference evidence="4" key="1">
    <citation type="journal article" date="2021" name="New Phytol.">
        <title>Evolutionary innovations through gain and loss of genes in the ectomycorrhizal Boletales.</title>
        <authorList>
            <person name="Wu G."/>
            <person name="Miyauchi S."/>
            <person name="Morin E."/>
            <person name="Kuo A."/>
            <person name="Drula E."/>
            <person name="Varga T."/>
            <person name="Kohler A."/>
            <person name="Feng B."/>
            <person name="Cao Y."/>
            <person name="Lipzen A."/>
            <person name="Daum C."/>
            <person name="Hundley H."/>
            <person name="Pangilinan J."/>
            <person name="Johnson J."/>
            <person name="Barry K."/>
            <person name="LaButti K."/>
            <person name="Ng V."/>
            <person name="Ahrendt S."/>
            <person name="Min B."/>
            <person name="Choi I.G."/>
            <person name="Park H."/>
            <person name="Plett J.M."/>
            <person name="Magnuson J."/>
            <person name="Spatafora J.W."/>
            <person name="Nagy L.G."/>
            <person name="Henrissat B."/>
            <person name="Grigoriev I.V."/>
            <person name="Yang Z.L."/>
            <person name="Xu J."/>
            <person name="Martin F.M."/>
        </authorList>
    </citation>
    <scope>NUCLEOTIDE SEQUENCE</scope>
    <source>
        <strain evidence="4">KKN 215</strain>
    </source>
</reference>
<dbReference type="EMBL" id="JAEVFJ010000010">
    <property type="protein sequence ID" value="KAH8102058.1"/>
    <property type="molecule type" value="Genomic_DNA"/>
</dbReference>
<keyword evidence="2" id="KW-1133">Transmembrane helix</keyword>
<feature type="transmembrane region" description="Helical" evidence="2">
    <location>
        <begin position="96"/>
        <end position="116"/>
    </location>
</feature>
<comment type="caution">
    <text evidence="4">The sequence shown here is derived from an EMBL/GenBank/DDBJ whole genome shotgun (WGS) entry which is preliminary data.</text>
</comment>
<gene>
    <name evidence="4" type="ORF">BXZ70DRAFT_1016070</name>
</gene>
<proteinExistence type="predicted"/>
<evidence type="ECO:0000313" key="4">
    <source>
        <dbReference type="EMBL" id="KAH8102058.1"/>
    </source>
</evidence>
<keyword evidence="2" id="KW-0812">Transmembrane</keyword>
<feature type="compositionally biased region" description="Basic and acidic residues" evidence="1">
    <location>
        <begin position="309"/>
        <end position="320"/>
    </location>
</feature>
<evidence type="ECO:0000256" key="2">
    <source>
        <dbReference type="SAM" id="Phobius"/>
    </source>
</evidence>
<dbReference type="Pfam" id="PF20151">
    <property type="entry name" value="DUF6533"/>
    <property type="match status" value="1"/>
</dbReference>
<feature type="transmembrane region" description="Helical" evidence="2">
    <location>
        <begin position="216"/>
        <end position="235"/>
    </location>
</feature>
<dbReference type="OrthoDB" id="3261349at2759"/>
<accession>A0A8K0XRB3</accession>
<evidence type="ECO:0000259" key="3">
    <source>
        <dbReference type="Pfam" id="PF20151"/>
    </source>
</evidence>
<feature type="transmembrane region" description="Helical" evidence="2">
    <location>
        <begin position="146"/>
        <end position="168"/>
    </location>
</feature>
<keyword evidence="5" id="KW-1185">Reference proteome</keyword>
<evidence type="ECO:0000256" key="1">
    <source>
        <dbReference type="SAM" id="MobiDB-lite"/>
    </source>
</evidence>
<protein>
    <recommendedName>
        <fullName evidence="3">DUF6533 domain-containing protein</fullName>
    </recommendedName>
</protein>
<dbReference type="InterPro" id="IPR045340">
    <property type="entry name" value="DUF6533"/>
</dbReference>